<gene>
    <name evidence="1" type="ORF">HS1_001074</name>
</gene>
<keyword evidence="2" id="KW-1185">Reference proteome</keyword>
<dbReference type="KEGG" id="daw:HS1_001074"/>
<dbReference type="EMBL" id="CP013015">
    <property type="protein sequence ID" value="AMM40878.1"/>
    <property type="molecule type" value="Genomic_DNA"/>
</dbReference>
<accession>A0A7U4TI63</accession>
<name>A0A7U4TI63_DESA2</name>
<dbReference type="Proteomes" id="UP000070560">
    <property type="component" value="Chromosome"/>
</dbReference>
<evidence type="ECO:0000313" key="2">
    <source>
        <dbReference type="Proteomes" id="UP000070560"/>
    </source>
</evidence>
<reference evidence="1 2" key="1">
    <citation type="submission" date="2015-10" db="EMBL/GenBank/DDBJ databases">
        <title>Candidatus Desulfofervidus auxilii, a hydrogenotrophic sulfate-reducing bacterium involved in the thermophilic anaerobic oxidation of methane.</title>
        <authorList>
            <person name="Krukenberg V."/>
            <person name="Richter M."/>
            <person name="Wegener G."/>
        </authorList>
    </citation>
    <scope>NUCLEOTIDE SEQUENCE [LARGE SCALE GENOMIC DNA]</scope>
    <source>
        <strain evidence="1 2">HS1</strain>
    </source>
</reference>
<dbReference type="RefSeq" id="WP_066062023.1">
    <property type="nucleotide sequence ID" value="NZ_CP013015.1"/>
</dbReference>
<proteinExistence type="predicted"/>
<evidence type="ECO:0000313" key="1">
    <source>
        <dbReference type="EMBL" id="AMM40878.1"/>
    </source>
</evidence>
<sequence length="72" mass="8684">MDFGSLWFLGSWFRHFFPQLFREEELPSSNSPREITEKEELVRLLKSKNALNDHQTRKILEKYASQDVKKKQ</sequence>
<protein>
    <submittedName>
        <fullName evidence="1">Uncharacterized protein</fullName>
    </submittedName>
</protein>
<organism evidence="1 2">
    <name type="scientific">Desulfofervidus auxilii</name>
    <dbReference type="NCBI Taxonomy" id="1621989"/>
    <lineage>
        <taxon>Bacteria</taxon>
        <taxon>Pseudomonadati</taxon>
        <taxon>Thermodesulfobacteriota</taxon>
        <taxon>Candidatus Desulfofervidia</taxon>
        <taxon>Candidatus Desulfofervidales</taxon>
        <taxon>Candidatus Desulfofervidaceae</taxon>
        <taxon>Candidatus Desulfofervidus</taxon>
    </lineage>
</organism>
<dbReference type="AlphaFoldDB" id="A0A7U4TI63"/>